<comment type="caution">
    <text evidence="1">The sequence shown here is derived from an EMBL/GenBank/DDBJ whole genome shotgun (WGS) entry which is preliminary data.</text>
</comment>
<reference evidence="1 2" key="1">
    <citation type="submission" date="2018-02" db="EMBL/GenBank/DDBJ databases">
        <authorList>
            <person name="Machado R.A."/>
        </authorList>
    </citation>
    <scope>NUCLEOTIDE SEQUENCE [LARGE SCALE GENOMIC DNA]</scope>
    <source>
        <strain evidence="1 2">T327</strain>
    </source>
</reference>
<organism evidence="1 2">
    <name type="scientific">Photorhabdus tasmaniensis</name>
    <dbReference type="NCBI Taxonomy" id="1004159"/>
    <lineage>
        <taxon>Bacteria</taxon>
        <taxon>Pseudomonadati</taxon>
        <taxon>Pseudomonadota</taxon>
        <taxon>Gammaproteobacteria</taxon>
        <taxon>Enterobacterales</taxon>
        <taxon>Morganellaceae</taxon>
        <taxon>Photorhabdus</taxon>
    </lineage>
</organism>
<sequence>MRKYNFIEYKIANTLRKFPKLKASVKKIYSIINYFINKKNYSIKTDFKVKKISDNNKESFFGYYDKSPENFNGEYILFHSVENGNTTKKPNTVEKIFICVMNRKTGKIVAKIESSAFNWQQGSKAQWLNNDTFIFNDYNYNTQNYISNIYSIKAKKIIKNNHFPIYDISSTLLSATIDFRRLSILRPDYGYFSHKSISLEKTFCKIDIYDLSNQKLLLCLELDKLITQCPSNFFQNETIHKFNHLMFSPDGTHLLFIHRFYNLRIRHDRLICFNLKTEKSIALTKIGIVSHCFWIDNETVFGFMEIDNKKAYYYININTLLYKEYIPLSNFGDGHPSVKSSFILTDTYPDRARNKSLILSNINNQKAKIIASVFEPLKYNGQTRCDLHPRFSYNNGNRIYIDSVHENKRHLYLLELKENDE</sequence>
<gene>
    <name evidence="1" type="ORF">C5471_07665</name>
</gene>
<name>A0ABX0GH43_9GAMM</name>
<evidence type="ECO:0008006" key="3">
    <source>
        <dbReference type="Google" id="ProtNLM"/>
    </source>
</evidence>
<keyword evidence="2" id="KW-1185">Reference proteome</keyword>
<dbReference type="SUPFAM" id="SSF82171">
    <property type="entry name" value="DPP6 N-terminal domain-like"/>
    <property type="match status" value="1"/>
</dbReference>
<protein>
    <recommendedName>
        <fullName evidence="3">Glycosyl transferase</fullName>
    </recommendedName>
</protein>
<dbReference type="EMBL" id="PUJU01000012">
    <property type="protein sequence ID" value="NHB87593.1"/>
    <property type="molecule type" value="Genomic_DNA"/>
</dbReference>
<evidence type="ECO:0000313" key="2">
    <source>
        <dbReference type="Proteomes" id="UP000697802"/>
    </source>
</evidence>
<dbReference type="Proteomes" id="UP000697802">
    <property type="component" value="Unassembled WGS sequence"/>
</dbReference>
<dbReference type="Gene3D" id="2.130.10.10">
    <property type="entry name" value="YVTN repeat-like/Quinoprotein amine dehydrogenase"/>
    <property type="match status" value="1"/>
</dbReference>
<evidence type="ECO:0000313" key="1">
    <source>
        <dbReference type="EMBL" id="NHB87593.1"/>
    </source>
</evidence>
<accession>A0ABX0GH43</accession>
<proteinExistence type="predicted"/>
<dbReference type="InterPro" id="IPR015943">
    <property type="entry name" value="WD40/YVTN_repeat-like_dom_sf"/>
</dbReference>
<dbReference type="RefSeq" id="WP_133814035.1">
    <property type="nucleotide sequence ID" value="NZ_CAWPIF010000012.1"/>
</dbReference>